<comment type="caution">
    <text evidence="1">The sequence shown here is derived from an EMBL/GenBank/DDBJ whole genome shotgun (WGS) entry which is preliminary data.</text>
</comment>
<dbReference type="AlphaFoldDB" id="A0A934Q4N1"/>
<sequence>MEPNGRKFAWSVFVAILCVVLPATRLGAPRAVASEPVEASPCGAQAAGQWLRVGKAVSPKLSAKQRPCERRPLTT</sequence>
<gene>
    <name evidence="1" type="ORF">I8E28_19670</name>
</gene>
<reference evidence="1" key="1">
    <citation type="submission" date="2020-12" db="EMBL/GenBank/DDBJ databases">
        <title>Ramlibacter sp. nov., isolated from a freshwater alga, Cryptomonas.</title>
        <authorList>
            <person name="Kim H.M."/>
            <person name="Jeon C.O."/>
        </authorList>
    </citation>
    <scope>NUCLEOTIDE SEQUENCE</scope>
    <source>
        <strain evidence="1">CrO1</strain>
    </source>
</reference>
<name>A0A934Q4N1_9BURK</name>
<evidence type="ECO:0000313" key="2">
    <source>
        <dbReference type="Proteomes" id="UP000617041"/>
    </source>
</evidence>
<evidence type="ECO:0000313" key="1">
    <source>
        <dbReference type="EMBL" id="MBK0394833.1"/>
    </source>
</evidence>
<dbReference type="EMBL" id="JAEDAO010000001">
    <property type="protein sequence ID" value="MBK0394833.1"/>
    <property type="molecule type" value="Genomic_DNA"/>
</dbReference>
<proteinExistence type="predicted"/>
<protein>
    <submittedName>
        <fullName evidence="1">Uncharacterized protein</fullName>
    </submittedName>
</protein>
<dbReference type="Proteomes" id="UP000617041">
    <property type="component" value="Unassembled WGS sequence"/>
</dbReference>
<dbReference type="RefSeq" id="WP_200789917.1">
    <property type="nucleotide sequence ID" value="NZ_JAEDAO010000001.1"/>
</dbReference>
<keyword evidence="2" id="KW-1185">Reference proteome</keyword>
<accession>A0A934Q4N1</accession>
<organism evidence="1 2">
    <name type="scientific">Ramlibacter algicola</name>
    <dbReference type="NCBI Taxonomy" id="2795217"/>
    <lineage>
        <taxon>Bacteria</taxon>
        <taxon>Pseudomonadati</taxon>
        <taxon>Pseudomonadota</taxon>
        <taxon>Betaproteobacteria</taxon>
        <taxon>Burkholderiales</taxon>
        <taxon>Comamonadaceae</taxon>
        <taxon>Ramlibacter</taxon>
    </lineage>
</organism>